<accession>A0A5A7QA20</accession>
<feature type="region of interest" description="Disordered" evidence="1">
    <location>
        <begin position="22"/>
        <end position="71"/>
    </location>
</feature>
<organism evidence="2 3">
    <name type="scientific">Striga asiatica</name>
    <name type="common">Asiatic witchweed</name>
    <name type="synonym">Buchnera asiatica</name>
    <dbReference type="NCBI Taxonomy" id="4170"/>
    <lineage>
        <taxon>Eukaryota</taxon>
        <taxon>Viridiplantae</taxon>
        <taxon>Streptophyta</taxon>
        <taxon>Embryophyta</taxon>
        <taxon>Tracheophyta</taxon>
        <taxon>Spermatophyta</taxon>
        <taxon>Magnoliopsida</taxon>
        <taxon>eudicotyledons</taxon>
        <taxon>Gunneridae</taxon>
        <taxon>Pentapetalae</taxon>
        <taxon>asterids</taxon>
        <taxon>lamiids</taxon>
        <taxon>Lamiales</taxon>
        <taxon>Orobanchaceae</taxon>
        <taxon>Buchnereae</taxon>
        <taxon>Striga</taxon>
    </lineage>
</organism>
<name>A0A5A7QA20_STRAF</name>
<evidence type="ECO:0000313" key="2">
    <source>
        <dbReference type="EMBL" id="GER41812.1"/>
    </source>
</evidence>
<sequence>MREGEESRGGWRKLVELGVLTHGGDDGGSPGAPYNEAMRAATNNNGGTTRGFQSRHPAAASNSGGTMRGFERLRRVRAAAGRRPLASRTVGDWHLNRGSWESQELRSPPSEKDMFGNGRISRRKGVDFSILILFDIEAMLIDS</sequence>
<keyword evidence="2" id="KW-0378">Hydrolase</keyword>
<comment type="caution">
    <text evidence="2">The sequence shown here is derived from an EMBL/GenBank/DDBJ whole genome shotgun (WGS) entry which is preliminary data.</text>
</comment>
<evidence type="ECO:0000313" key="3">
    <source>
        <dbReference type="Proteomes" id="UP000325081"/>
    </source>
</evidence>
<gene>
    <name evidence="2" type="ORF">STAS_18554</name>
</gene>
<reference evidence="3" key="1">
    <citation type="journal article" date="2019" name="Curr. Biol.">
        <title>Genome Sequence of Striga asiatica Provides Insight into the Evolution of Plant Parasitism.</title>
        <authorList>
            <person name="Yoshida S."/>
            <person name="Kim S."/>
            <person name="Wafula E.K."/>
            <person name="Tanskanen J."/>
            <person name="Kim Y.M."/>
            <person name="Honaas L."/>
            <person name="Yang Z."/>
            <person name="Spallek T."/>
            <person name="Conn C.E."/>
            <person name="Ichihashi Y."/>
            <person name="Cheong K."/>
            <person name="Cui S."/>
            <person name="Der J.P."/>
            <person name="Gundlach H."/>
            <person name="Jiao Y."/>
            <person name="Hori C."/>
            <person name="Ishida J.K."/>
            <person name="Kasahara H."/>
            <person name="Kiba T."/>
            <person name="Kim M.S."/>
            <person name="Koo N."/>
            <person name="Laohavisit A."/>
            <person name="Lee Y.H."/>
            <person name="Lumba S."/>
            <person name="McCourt P."/>
            <person name="Mortimer J.C."/>
            <person name="Mutuku J.M."/>
            <person name="Nomura T."/>
            <person name="Sasaki-Sekimoto Y."/>
            <person name="Seto Y."/>
            <person name="Wang Y."/>
            <person name="Wakatake T."/>
            <person name="Sakakibara H."/>
            <person name="Demura T."/>
            <person name="Yamaguchi S."/>
            <person name="Yoneyama K."/>
            <person name="Manabe R.I."/>
            <person name="Nelson D.C."/>
            <person name="Schulman A.H."/>
            <person name="Timko M.P."/>
            <person name="dePamphilis C.W."/>
            <person name="Choi D."/>
            <person name="Shirasu K."/>
        </authorList>
    </citation>
    <scope>NUCLEOTIDE SEQUENCE [LARGE SCALE GENOMIC DNA]</scope>
    <source>
        <strain evidence="3">cv. UVA1</strain>
    </source>
</reference>
<dbReference type="AlphaFoldDB" id="A0A5A7QA20"/>
<dbReference type="EMBL" id="BKCP01006183">
    <property type="protein sequence ID" value="GER41812.1"/>
    <property type="molecule type" value="Genomic_DNA"/>
</dbReference>
<feature type="compositionally biased region" description="Polar residues" evidence="1">
    <location>
        <begin position="41"/>
        <end position="52"/>
    </location>
</feature>
<evidence type="ECO:0000256" key="1">
    <source>
        <dbReference type="SAM" id="MobiDB-lite"/>
    </source>
</evidence>
<protein>
    <submittedName>
        <fullName evidence="2">P-loop containing nucleoside triphosphatehydrolases superfamily protein</fullName>
    </submittedName>
</protein>
<dbReference type="GO" id="GO:0016787">
    <property type="term" value="F:hydrolase activity"/>
    <property type="evidence" value="ECO:0007669"/>
    <property type="project" value="UniProtKB-KW"/>
</dbReference>
<keyword evidence="3" id="KW-1185">Reference proteome</keyword>
<proteinExistence type="predicted"/>
<dbReference type="Proteomes" id="UP000325081">
    <property type="component" value="Unassembled WGS sequence"/>
</dbReference>